<feature type="compositionally biased region" description="Low complexity" evidence="1">
    <location>
        <begin position="49"/>
        <end position="60"/>
    </location>
</feature>
<reference evidence="3" key="1">
    <citation type="journal article" date="2015" name="Nat. Genet.">
        <title>The genome and transcriptome of the zoonotic hookworm Ancylostoma ceylanicum identify infection-specific gene families.</title>
        <authorList>
            <person name="Schwarz E.M."/>
            <person name="Hu Y."/>
            <person name="Antoshechkin I."/>
            <person name="Miller M.M."/>
            <person name="Sternberg P.W."/>
            <person name="Aroian R.V."/>
        </authorList>
    </citation>
    <scope>NUCLEOTIDE SEQUENCE</scope>
    <source>
        <strain evidence="3">HY135</strain>
    </source>
</reference>
<name>A0A016SYF6_9BILA</name>
<organism evidence="2 3">
    <name type="scientific">Ancylostoma ceylanicum</name>
    <dbReference type="NCBI Taxonomy" id="53326"/>
    <lineage>
        <taxon>Eukaryota</taxon>
        <taxon>Metazoa</taxon>
        <taxon>Ecdysozoa</taxon>
        <taxon>Nematoda</taxon>
        <taxon>Chromadorea</taxon>
        <taxon>Rhabditida</taxon>
        <taxon>Rhabditina</taxon>
        <taxon>Rhabditomorpha</taxon>
        <taxon>Strongyloidea</taxon>
        <taxon>Ancylostomatidae</taxon>
        <taxon>Ancylostomatinae</taxon>
        <taxon>Ancylostoma</taxon>
    </lineage>
</organism>
<dbReference type="EMBL" id="JARK01001496">
    <property type="protein sequence ID" value="EYB95421.1"/>
    <property type="molecule type" value="Genomic_DNA"/>
</dbReference>
<evidence type="ECO:0000313" key="2">
    <source>
        <dbReference type="EMBL" id="EYB95421.1"/>
    </source>
</evidence>
<proteinExistence type="predicted"/>
<keyword evidence="3" id="KW-1185">Reference proteome</keyword>
<evidence type="ECO:0000313" key="3">
    <source>
        <dbReference type="Proteomes" id="UP000024635"/>
    </source>
</evidence>
<accession>A0A016SYF6</accession>
<dbReference type="AlphaFoldDB" id="A0A016SYF6"/>
<comment type="caution">
    <text evidence="2">The sequence shown here is derived from an EMBL/GenBank/DDBJ whole genome shotgun (WGS) entry which is preliminary data.</text>
</comment>
<sequence>MRGTHRRAKHLCSPHSNFTSIEALTGLVKSVVVDSMSRERHEYGNNACSSSKEAYSGSKSTDVKPAQCFTYSQTLEPCERSAMTV</sequence>
<feature type="region of interest" description="Disordered" evidence="1">
    <location>
        <begin position="43"/>
        <end position="62"/>
    </location>
</feature>
<dbReference type="Proteomes" id="UP000024635">
    <property type="component" value="Unassembled WGS sequence"/>
</dbReference>
<gene>
    <name evidence="2" type="primary">Acey_s0160.g3345</name>
    <name evidence="2" type="ORF">Y032_0160g3345</name>
</gene>
<evidence type="ECO:0000256" key="1">
    <source>
        <dbReference type="SAM" id="MobiDB-lite"/>
    </source>
</evidence>
<protein>
    <submittedName>
        <fullName evidence="2">Uncharacterized protein</fullName>
    </submittedName>
</protein>